<proteinExistence type="inferred from homology"/>
<dbReference type="InterPro" id="IPR001126">
    <property type="entry name" value="UmuC"/>
</dbReference>
<dbReference type="InterPro" id="IPR043502">
    <property type="entry name" value="DNA/RNA_pol_sf"/>
</dbReference>
<dbReference type="KEGG" id="sflv:IC614_11520"/>
<dbReference type="CDD" id="cd00424">
    <property type="entry name" value="PolY"/>
    <property type="match status" value="1"/>
</dbReference>
<dbReference type="SUPFAM" id="SSF56672">
    <property type="entry name" value="DNA/RNA polymerases"/>
    <property type="match status" value="1"/>
</dbReference>
<dbReference type="GO" id="GO:0009432">
    <property type="term" value="P:SOS response"/>
    <property type="evidence" value="ECO:0007669"/>
    <property type="project" value="TreeGrafter"/>
</dbReference>
<dbReference type="PANTHER" id="PTHR11076:SF33">
    <property type="entry name" value="DNA POLYMERASE KAPPA"/>
    <property type="match status" value="1"/>
</dbReference>
<gene>
    <name evidence="3" type="ORF">IC614_11520</name>
</gene>
<dbReference type="GO" id="GO:0005829">
    <property type="term" value="C:cytosol"/>
    <property type="evidence" value="ECO:0007669"/>
    <property type="project" value="TreeGrafter"/>
</dbReference>
<dbReference type="Gene3D" id="1.10.150.20">
    <property type="entry name" value="5' to 3' exonuclease, C-terminal subdomain"/>
    <property type="match status" value="1"/>
</dbReference>
<dbReference type="PANTHER" id="PTHR11076">
    <property type="entry name" value="DNA REPAIR POLYMERASE UMUC / TRANSFERASE FAMILY MEMBER"/>
    <property type="match status" value="1"/>
</dbReference>
<dbReference type="AlphaFoldDB" id="A0A7T2LLY3"/>
<dbReference type="Gene3D" id="3.40.1170.60">
    <property type="match status" value="1"/>
</dbReference>
<evidence type="ECO:0000313" key="3">
    <source>
        <dbReference type="EMBL" id="QPQ54924.1"/>
    </source>
</evidence>
<dbReference type="InterPro" id="IPR050116">
    <property type="entry name" value="DNA_polymerase-Y"/>
</dbReference>
<evidence type="ECO:0000256" key="1">
    <source>
        <dbReference type="ARBA" id="ARBA00010945"/>
    </source>
</evidence>
<dbReference type="Pfam" id="PF00817">
    <property type="entry name" value="IMS"/>
    <property type="match status" value="1"/>
</dbReference>
<dbReference type="GO" id="GO:0006281">
    <property type="term" value="P:DNA repair"/>
    <property type="evidence" value="ECO:0007669"/>
    <property type="project" value="InterPro"/>
</dbReference>
<organism evidence="3 4">
    <name type="scientific">Allosphingosinicella flava</name>
    <dbReference type="NCBI Taxonomy" id="2771430"/>
    <lineage>
        <taxon>Bacteria</taxon>
        <taxon>Pseudomonadati</taxon>
        <taxon>Pseudomonadota</taxon>
        <taxon>Alphaproteobacteria</taxon>
        <taxon>Sphingomonadales</taxon>
        <taxon>Sphingomonadaceae</taxon>
        <taxon>Allosphingosinicella</taxon>
    </lineage>
</organism>
<dbReference type="PROSITE" id="PS50173">
    <property type="entry name" value="UMUC"/>
    <property type="match status" value="1"/>
</dbReference>
<accession>A0A7T2LLY3</accession>
<reference evidence="3 4" key="1">
    <citation type="submission" date="2020-11" db="EMBL/GenBank/DDBJ databases">
        <title>Genome seq and assembly of Sphingosinicella sp.</title>
        <authorList>
            <person name="Chhetri G."/>
        </authorList>
    </citation>
    <scope>NUCLEOTIDE SEQUENCE [LARGE SCALE GENOMIC DNA]</scope>
    <source>
        <strain evidence="3 4">UDD2</strain>
    </source>
</reference>
<feature type="domain" description="UmuC" evidence="2">
    <location>
        <begin position="7"/>
        <end position="190"/>
    </location>
</feature>
<dbReference type="EMBL" id="CP065592">
    <property type="protein sequence ID" value="QPQ54924.1"/>
    <property type="molecule type" value="Genomic_DNA"/>
</dbReference>
<comment type="similarity">
    <text evidence="1">Belongs to the DNA polymerase type-Y family.</text>
</comment>
<evidence type="ECO:0000313" key="4">
    <source>
        <dbReference type="Proteomes" id="UP000594873"/>
    </source>
</evidence>
<dbReference type="Gene3D" id="3.30.70.270">
    <property type="match status" value="1"/>
</dbReference>
<dbReference type="Proteomes" id="UP000594873">
    <property type="component" value="Chromosome"/>
</dbReference>
<name>A0A7T2LLY3_9SPHN</name>
<sequence length="422" mass="46892">MDHPLRFLFIDFNGYFAAVEQHDDPALFGKPVMVIPLPSEHTGAIAASYEAKALGIKRGTTVREARAMCPGIAIRPARHERYVEVHGELMEEIGRHLPVTRVYSIDECACRLSRDEQNAEAAVAKALEVKAGISRNVGPALRSSIGIAASPLLAKLASELEKPDGLQVVHTQSLPDALAKLPLRAIPGIGEGVERRLAKAKVTDFEKLWHLPPKQARAIWGSVVGERFLYALRGHDIPDEAPKAKSMIGHSRVLSPEHQRPPEARIVARALTLKAASRLRLYKLHACRMSLGIALRPRGWLEFESHFPASQNSWTFLRELDVMWVQAVQALQRSGLWKGRMGTVYVNFSDFRTQGRDPDLFAPPGAEAREEKEAFLWAAIDKLNRAYKKQTVTLASQRGLDLNYLGVKIAFSRVPEAAEFLC</sequence>
<dbReference type="GO" id="GO:0003887">
    <property type="term" value="F:DNA-directed DNA polymerase activity"/>
    <property type="evidence" value="ECO:0007669"/>
    <property type="project" value="TreeGrafter"/>
</dbReference>
<dbReference type="GO" id="GO:0042276">
    <property type="term" value="P:error-prone translesion synthesis"/>
    <property type="evidence" value="ECO:0007669"/>
    <property type="project" value="TreeGrafter"/>
</dbReference>
<evidence type="ECO:0000259" key="2">
    <source>
        <dbReference type="PROSITE" id="PS50173"/>
    </source>
</evidence>
<protein>
    <submittedName>
        <fullName evidence="3">Type VI secretion protein ImpB</fullName>
    </submittedName>
</protein>
<dbReference type="InterPro" id="IPR043128">
    <property type="entry name" value="Rev_trsase/Diguanyl_cyclase"/>
</dbReference>
<keyword evidence="4" id="KW-1185">Reference proteome</keyword>